<dbReference type="Proteomes" id="UP000696184">
    <property type="component" value="Unassembled WGS sequence"/>
</dbReference>
<protein>
    <submittedName>
        <fullName evidence="3">Uncharacterized protein</fullName>
    </submittedName>
</protein>
<keyword evidence="4" id="KW-1185">Reference proteome</keyword>
<evidence type="ECO:0000256" key="1">
    <source>
        <dbReference type="ARBA" id="ARBA00010838"/>
    </source>
</evidence>
<dbReference type="PROSITE" id="PS00572">
    <property type="entry name" value="GLYCOSYL_HYDROL_F1_1"/>
    <property type="match status" value="1"/>
</dbReference>
<proteinExistence type="inferred from homology"/>
<sequence>MKKNEFSTSNDVKVHVNKSFCYTPVKDENLEDIKDNFINYSMTLTDMFGQPMRNILIHIYSVIGSYIEDKIIVTNNPDAGQILKSIKPVTTGYNVFVPISSDHNGDLKFRVYPKKDISAEIKLGAELPGADVNFIVPDIYIIAPKPSDQSLLLSRPIIVDLDDGQLSVSGSSQKFDVRIPHYDGALDGDSVLFFTKDNNNITFPPVKKIRDTISHYYDYELYYDIFKLNNKSELYYIIVTENGRSLYSQEQDVTYIGGGDNKPSDDVKRVFEMPIVYASWADPTSKPPLDQDDDRFKLDCGSTINSPSISGYNKDGNKGYGLFVKIIGTNDITDTKKPKFGDTIDLTMYLNGDSSDDLSFDNKYVQTNQRYSCVINDVPDHSGGKTSTTVICIKHDLLVHFASSPEYGIPMIYFEYYVSDDGDRTYSKYYWGRIETIDS</sequence>
<dbReference type="RefSeq" id="WP_198688498.1">
    <property type="nucleotide sequence ID" value="NZ_CAWPUD010000017.1"/>
</dbReference>
<reference evidence="3 4" key="1">
    <citation type="submission" date="2020-08" db="EMBL/GenBank/DDBJ databases">
        <title>Description of Xenorhabdus lircayensis sp. nov., the symbiotic bacterium associated with the entomopathogenic nematode Steirnernema unicornum.</title>
        <authorList>
            <person name="Castaneda-Alvarez C."/>
            <person name="Prodan S."/>
            <person name="Zamorano A."/>
            <person name="San-Blas E."/>
            <person name="Aballay E."/>
        </authorList>
    </citation>
    <scope>NUCLEOTIDE SEQUENCE [LARGE SCALE GENOMIC DNA]</scope>
    <source>
        <strain evidence="3 4">VLS</strain>
    </source>
</reference>
<gene>
    <name evidence="3" type="ORF">H8A87_02890</name>
</gene>
<comment type="similarity">
    <text evidence="1">Belongs to the glycosyl hydrolase 1 family.</text>
</comment>
<name>A0ABS0U1H1_9GAMM</name>
<feature type="active site" description="Nucleophile" evidence="2">
    <location>
        <position position="241"/>
    </location>
</feature>
<organism evidence="3 4">
    <name type="scientific">Xenorhabdus lircayensis</name>
    <dbReference type="NCBI Taxonomy" id="2763499"/>
    <lineage>
        <taxon>Bacteria</taxon>
        <taxon>Pseudomonadati</taxon>
        <taxon>Pseudomonadota</taxon>
        <taxon>Gammaproteobacteria</taxon>
        <taxon>Enterobacterales</taxon>
        <taxon>Morganellaceae</taxon>
        <taxon>Xenorhabdus</taxon>
    </lineage>
</organism>
<evidence type="ECO:0000313" key="3">
    <source>
        <dbReference type="EMBL" id="MBI6547694.1"/>
    </source>
</evidence>
<dbReference type="InterPro" id="IPR018120">
    <property type="entry name" value="Glyco_hydro_1_AS"/>
</dbReference>
<evidence type="ECO:0000313" key="4">
    <source>
        <dbReference type="Proteomes" id="UP000696184"/>
    </source>
</evidence>
<accession>A0ABS0U1H1</accession>
<dbReference type="EMBL" id="JACOII010000020">
    <property type="protein sequence ID" value="MBI6547694.1"/>
    <property type="molecule type" value="Genomic_DNA"/>
</dbReference>
<evidence type="ECO:0000256" key="2">
    <source>
        <dbReference type="PROSITE-ProRule" id="PRU10055"/>
    </source>
</evidence>
<comment type="caution">
    <text evidence="3">The sequence shown here is derived from an EMBL/GenBank/DDBJ whole genome shotgun (WGS) entry which is preliminary data.</text>
</comment>